<accession>A0A1F7GT86</accession>
<evidence type="ECO:0000313" key="3">
    <source>
        <dbReference type="Proteomes" id="UP000177026"/>
    </source>
</evidence>
<comment type="caution">
    <text evidence="2">The sequence shown here is derived from an EMBL/GenBank/DDBJ whole genome shotgun (WGS) entry which is preliminary data.</text>
</comment>
<evidence type="ECO:0000313" key="2">
    <source>
        <dbReference type="EMBL" id="OGK21806.1"/>
    </source>
</evidence>
<reference evidence="2 3" key="1">
    <citation type="journal article" date="2016" name="Nat. Commun.">
        <title>Thousands of microbial genomes shed light on interconnected biogeochemical processes in an aquifer system.</title>
        <authorList>
            <person name="Anantharaman K."/>
            <person name="Brown C.T."/>
            <person name="Hug L.A."/>
            <person name="Sharon I."/>
            <person name="Castelle C.J."/>
            <person name="Probst A.J."/>
            <person name="Thomas B.C."/>
            <person name="Singh A."/>
            <person name="Wilkins M.J."/>
            <person name="Karaoz U."/>
            <person name="Brodie E.L."/>
            <person name="Williams K.H."/>
            <person name="Hubbard S.S."/>
            <person name="Banfield J.F."/>
        </authorList>
    </citation>
    <scope>NUCLEOTIDE SEQUENCE [LARGE SCALE GENOMIC DNA]</scope>
</reference>
<organism evidence="2 3">
    <name type="scientific">Candidatus Roizmanbacteria bacterium RIFCSPHIGHO2_01_FULL_39_8</name>
    <dbReference type="NCBI Taxonomy" id="1802033"/>
    <lineage>
        <taxon>Bacteria</taxon>
        <taxon>Candidatus Roizmaniibacteriota</taxon>
    </lineage>
</organism>
<keyword evidence="1" id="KW-0812">Transmembrane</keyword>
<dbReference type="AlphaFoldDB" id="A0A1F7GT86"/>
<evidence type="ECO:0000256" key="1">
    <source>
        <dbReference type="SAM" id="Phobius"/>
    </source>
</evidence>
<feature type="transmembrane region" description="Helical" evidence="1">
    <location>
        <begin position="26"/>
        <end position="46"/>
    </location>
</feature>
<proteinExistence type="predicted"/>
<keyword evidence="1" id="KW-1133">Transmembrane helix</keyword>
<sequence length="188" mass="22177">MKKGINLLIKQDQYIKYERVFKQLKLVLVLFCIVALFEYIGLYIVVQRQRQKTVELQNQNQTLLNYIVQNKQVEANLVFFRQKEQQLVTILKTDVNFYPYYQLLTDSLLQYGPQAKLVSLTMDNERQSEFTLQFPDYAGMLTFFKFAETDEFVTNFDSLVLSNFTATPGEQQSYQLVFKGTFKEIHAD</sequence>
<keyword evidence="1" id="KW-0472">Membrane</keyword>
<protein>
    <submittedName>
        <fullName evidence="2">Uncharacterized protein</fullName>
    </submittedName>
</protein>
<dbReference type="Proteomes" id="UP000177026">
    <property type="component" value="Unassembled WGS sequence"/>
</dbReference>
<name>A0A1F7GT86_9BACT</name>
<dbReference type="EMBL" id="MFZI01000012">
    <property type="protein sequence ID" value="OGK21806.1"/>
    <property type="molecule type" value="Genomic_DNA"/>
</dbReference>
<gene>
    <name evidence="2" type="ORF">A2866_03530</name>
</gene>